<dbReference type="PANTHER" id="PTHR30055:SF234">
    <property type="entry name" value="HTH-TYPE TRANSCRIPTIONAL REGULATOR BETI"/>
    <property type="match status" value="1"/>
</dbReference>
<dbReference type="InterPro" id="IPR050109">
    <property type="entry name" value="HTH-type_TetR-like_transc_reg"/>
</dbReference>
<dbReference type="PROSITE" id="PS50977">
    <property type="entry name" value="HTH_TETR_2"/>
    <property type="match status" value="1"/>
</dbReference>
<reference evidence="6 7" key="1">
    <citation type="submission" date="2018-09" db="EMBL/GenBank/DDBJ databases">
        <title>Cohnella cavernae sp. nov., isolated from a karst cave.</title>
        <authorList>
            <person name="Zhu H."/>
        </authorList>
    </citation>
    <scope>NUCLEOTIDE SEQUENCE [LARGE SCALE GENOMIC DNA]</scope>
    <source>
        <strain evidence="6 7">K2E09-144</strain>
    </source>
</reference>
<evidence type="ECO:0000256" key="1">
    <source>
        <dbReference type="ARBA" id="ARBA00023015"/>
    </source>
</evidence>
<dbReference type="Pfam" id="PF00440">
    <property type="entry name" value="TetR_N"/>
    <property type="match status" value="1"/>
</dbReference>
<dbReference type="Gene3D" id="1.10.357.10">
    <property type="entry name" value="Tetracycline Repressor, domain 2"/>
    <property type="match status" value="1"/>
</dbReference>
<feature type="domain" description="HTH tetR-type" evidence="5">
    <location>
        <begin position="9"/>
        <end position="69"/>
    </location>
</feature>
<name>A0A398CK38_9BACL</name>
<dbReference type="GO" id="GO:0000976">
    <property type="term" value="F:transcription cis-regulatory region binding"/>
    <property type="evidence" value="ECO:0007669"/>
    <property type="project" value="TreeGrafter"/>
</dbReference>
<evidence type="ECO:0000259" key="5">
    <source>
        <dbReference type="PROSITE" id="PS50977"/>
    </source>
</evidence>
<accession>A0A398CK38</accession>
<dbReference type="InterPro" id="IPR023772">
    <property type="entry name" value="DNA-bd_HTH_TetR-type_CS"/>
</dbReference>
<keyword evidence="2 4" id="KW-0238">DNA-binding</keyword>
<dbReference type="AlphaFoldDB" id="A0A398CK38"/>
<sequence>MTPREDSTINRKEQILDAAAALFAEFGYYKTTTAEVARAIGVTQPYVFHFFKSKEALYLAVLERASSLIMQAFATVDAPAELLSERMGQAFVELLDDHRNEIMLVMMAYATPEPAIREYTRREFDLVFERVKERFEIAGITEPERSAQLFFGYGLIISMSEALNLPKLCPWNERRGKK</sequence>
<evidence type="ECO:0000256" key="3">
    <source>
        <dbReference type="ARBA" id="ARBA00023163"/>
    </source>
</evidence>
<dbReference type="PROSITE" id="PS01081">
    <property type="entry name" value="HTH_TETR_1"/>
    <property type="match status" value="1"/>
</dbReference>
<dbReference type="InterPro" id="IPR009057">
    <property type="entry name" value="Homeodomain-like_sf"/>
</dbReference>
<keyword evidence="7" id="KW-1185">Reference proteome</keyword>
<organism evidence="6 7">
    <name type="scientific">Cohnella faecalis</name>
    <dbReference type="NCBI Taxonomy" id="2315694"/>
    <lineage>
        <taxon>Bacteria</taxon>
        <taxon>Bacillati</taxon>
        <taxon>Bacillota</taxon>
        <taxon>Bacilli</taxon>
        <taxon>Bacillales</taxon>
        <taxon>Paenibacillaceae</taxon>
        <taxon>Cohnella</taxon>
    </lineage>
</organism>
<dbReference type="OrthoDB" id="2356263at2"/>
<keyword evidence="1" id="KW-0805">Transcription regulation</keyword>
<evidence type="ECO:0000256" key="2">
    <source>
        <dbReference type="ARBA" id="ARBA00023125"/>
    </source>
</evidence>
<evidence type="ECO:0000256" key="4">
    <source>
        <dbReference type="PROSITE-ProRule" id="PRU00335"/>
    </source>
</evidence>
<dbReference type="GO" id="GO:0003700">
    <property type="term" value="F:DNA-binding transcription factor activity"/>
    <property type="evidence" value="ECO:0007669"/>
    <property type="project" value="TreeGrafter"/>
</dbReference>
<evidence type="ECO:0000313" key="7">
    <source>
        <dbReference type="Proteomes" id="UP000266340"/>
    </source>
</evidence>
<dbReference type="InterPro" id="IPR001647">
    <property type="entry name" value="HTH_TetR"/>
</dbReference>
<dbReference type="RefSeq" id="WP_119150708.1">
    <property type="nucleotide sequence ID" value="NZ_JBHSOV010000035.1"/>
</dbReference>
<evidence type="ECO:0000313" key="6">
    <source>
        <dbReference type="EMBL" id="RIE02670.1"/>
    </source>
</evidence>
<dbReference type="Proteomes" id="UP000266340">
    <property type="component" value="Unassembled WGS sequence"/>
</dbReference>
<dbReference type="SUPFAM" id="SSF46689">
    <property type="entry name" value="Homeodomain-like"/>
    <property type="match status" value="1"/>
</dbReference>
<proteinExistence type="predicted"/>
<feature type="DNA-binding region" description="H-T-H motif" evidence="4">
    <location>
        <begin position="32"/>
        <end position="51"/>
    </location>
</feature>
<comment type="caution">
    <text evidence="6">The sequence shown here is derived from an EMBL/GenBank/DDBJ whole genome shotgun (WGS) entry which is preliminary data.</text>
</comment>
<keyword evidence="3" id="KW-0804">Transcription</keyword>
<dbReference type="PRINTS" id="PR00455">
    <property type="entry name" value="HTHTETR"/>
</dbReference>
<dbReference type="PANTHER" id="PTHR30055">
    <property type="entry name" value="HTH-TYPE TRANSCRIPTIONAL REGULATOR RUTR"/>
    <property type="match status" value="1"/>
</dbReference>
<protein>
    <submittedName>
        <fullName evidence="6">TetR/AcrR family transcriptional regulator</fullName>
    </submittedName>
</protein>
<gene>
    <name evidence="6" type="ORF">D3H35_18595</name>
</gene>
<dbReference type="EMBL" id="QXJM01000039">
    <property type="protein sequence ID" value="RIE02670.1"/>
    <property type="molecule type" value="Genomic_DNA"/>
</dbReference>